<accession>A0A975C4R1</accession>
<evidence type="ECO:0000256" key="2">
    <source>
        <dbReference type="SAM" id="Phobius"/>
    </source>
</evidence>
<evidence type="ECO:0000313" key="4">
    <source>
        <dbReference type="EMBL" id="QTC91522.1"/>
    </source>
</evidence>
<organism evidence="4 5">
    <name type="scientific">Brevundimonas goettingensis</name>
    <dbReference type="NCBI Taxonomy" id="2774190"/>
    <lineage>
        <taxon>Bacteria</taxon>
        <taxon>Pseudomonadati</taxon>
        <taxon>Pseudomonadota</taxon>
        <taxon>Alphaproteobacteria</taxon>
        <taxon>Caulobacterales</taxon>
        <taxon>Caulobacteraceae</taxon>
        <taxon>Brevundimonas</taxon>
    </lineage>
</organism>
<evidence type="ECO:0000256" key="1">
    <source>
        <dbReference type="SAM" id="MobiDB-lite"/>
    </source>
</evidence>
<dbReference type="KEGG" id="bgoe:IFJ75_00870"/>
<name>A0A975C4R1_9CAUL</name>
<protein>
    <submittedName>
        <fullName evidence="4">Extensin family protein</fullName>
    </submittedName>
</protein>
<feature type="region of interest" description="Disordered" evidence="1">
    <location>
        <begin position="250"/>
        <end position="273"/>
    </location>
</feature>
<dbReference type="Proteomes" id="UP000663918">
    <property type="component" value="Chromosome"/>
</dbReference>
<feature type="domain" description="Extensin-like C-terminal" evidence="3">
    <location>
        <begin position="74"/>
        <end position="249"/>
    </location>
</feature>
<proteinExistence type="predicted"/>
<evidence type="ECO:0000259" key="3">
    <source>
        <dbReference type="Pfam" id="PF06904"/>
    </source>
</evidence>
<dbReference type="InterPro" id="IPR009683">
    <property type="entry name" value="Extensin-like_C"/>
</dbReference>
<dbReference type="AlphaFoldDB" id="A0A975C4R1"/>
<keyword evidence="2" id="KW-0812">Transmembrane</keyword>
<sequence length="273" mass="29374">MKRDFADFWNLLWELGLAACAGFALMNAFVPPQDLPWKPLDLNHPVGQATSAKVADFELPFAAPAEQVQGATEACIQTLRAAGVEVERVPDRDDGGFCRVQGAVRITGGAVTPLAPNDVVMQCPLAVRYVIWDRQILQPAAREVFGSSVKSVDDFGTYSCRRIYGSTQINDRPSEHARANALDVGGVTLADGRKISVLDDWNGTGPRGAEGSVFLKRLRDGACRVFSTVLTPDYNKEHANHLHLDGAPRSLCALGPSPQTRAGPQAAQGAQQP</sequence>
<dbReference type="Pfam" id="PF06904">
    <property type="entry name" value="Extensin-like_C"/>
    <property type="match status" value="1"/>
</dbReference>
<feature type="compositionally biased region" description="Low complexity" evidence="1">
    <location>
        <begin position="262"/>
        <end position="273"/>
    </location>
</feature>
<dbReference type="RefSeq" id="WP_207870700.1">
    <property type="nucleotide sequence ID" value="NZ_CP062222.1"/>
</dbReference>
<dbReference type="EMBL" id="CP062222">
    <property type="protein sequence ID" value="QTC91522.1"/>
    <property type="molecule type" value="Genomic_DNA"/>
</dbReference>
<evidence type="ECO:0000313" key="5">
    <source>
        <dbReference type="Proteomes" id="UP000663918"/>
    </source>
</evidence>
<gene>
    <name evidence="4" type="ORF">IFJ75_00870</name>
</gene>
<keyword evidence="2" id="KW-0472">Membrane</keyword>
<keyword evidence="5" id="KW-1185">Reference proteome</keyword>
<reference evidence="4" key="1">
    <citation type="submission" date="2020-09" db="EMBL/GenBank/DDBJ databases">
        <title>Brevundimonas sp. LVF2 isolated from a puddle in Goettingen, Germany.</title>
        <authorList>
            <person name="Friedrich I."/>
            <person name="Klassen A."/>
            <person name="Hannes N."/>
            <person name="Schneider D."/>
            <person name="Hertel R."/>
            <person name="Daniel R."/>
        </authorList>
    </citation>
    <scope>NUCLEOTIDE SEQUENCE</scope>
    <source>
        <strain evidence="4">LVF2</strain>
    </source>
</reference>
<feature type="transmembrane region" description="Helical" evidence="2">
    <location>
        <begin position="12"/>
        <end position="30"/>
    </location>
</feature>
<keyword evidence="2" id="KW-1133">Transmembrane helix</keyword>